<feature type="region of interest" description="Disordered" evidence="3">
    <location>
        <begin position="342"/>
        <end position="394"/>
    </location>
</feature>
<feature type="domain" description="CopC" evidence="6">
    <location>
        <begin position="36"/>
        <end position="152"/>
    </location>
</feature>
<dbReference type="GO" id="GO:0046688">
    <property type="term" value="P:response to copper ion"/>
    <property type="evidence" value="ECO:0007669"/>
    <property type="project" value="InterPro"/>
</dbReference>
<feature type="compositionally biased region" description="Low complexity" evidence="3">
    <location>
        <begin position="437"/>
        <end position="451"/>
    </location>
</feature>
<feature type="compositionally biased region" description="Low complexity" evidence="3">
    <location>
        <begin position="472"/>
        <end position="481"/>
    </location>
</feature>
<keyword evidence="2" id="KW-0186">Copper</keyword>
<dbReference type="GO" id="GO:0005507">
    <property type="term" value="F:copper ion binding"/>
    <property type="evidence" value="ECO:0007669"/>
    <property type="project" value="InterPro"/>
</dbReference>
<dbReference type="GO" id="GO:0042597">
    <property type="term" value="C:periplasmic space"/>
    <property type="evidence" value="ECO:0007669"/>
    <property type="project" value="InterPro"/>
</dbReference>
<feature type="region of interest" description="Disordered" evidence="3">
    <location>
        <begin position="428"/>
        <end position="494"/>
    </location>
</feature>
<feature type="compositionally biased region" description="Low complexity" evidence="3">
    <location>
        <begin position="342"/>
        <end position="354"/>
    </location>
</feature>
<protein>
    <submittedName>
        <fullName evidence="7">CopC domain-containing protein</fullName>
    </submittedName>
</protein>
<keyword evidence="4" id="KW-0812">Transmembrane</keyword>
<accession>A0A1C4XIN6</accession>
<dbReference type="Proteomes" id="UP000198224">
    <property type="component" value="Chromosome I"/>
</dbReference>
<feature type="region of interest" description="Disordered" evidence="3">
    <location>
        <begin position="247"/>
        <end position="328"/>
    </location>
</feature>
<proteinExistence type="predicted"/>
<keyword evidence="4" id="KW-0472">Membrane</keyword>
<dbReference type="EMBL" id="LT607409">
    <property type="protein sequence ID" value="SCF08355.1"/>
    <property type="molecule type" value="Genomic_DNA"/>
</dbReference>
<feature type="region of interest" description="Disordered" evidence="3">
    <location>
        <begin position="158"/>
        <end position="221"/>
    </location>
</feature>
<evidence type="ECO:0000256" key="2">
    <source>
        <dbReference type="ARBA" id="ARBA00023008"/>
    </source>
</evidence>
<dbReference type="InterPro" id="IPR014756">
    <property type="entry name" value="Ig_E-set"/>
</dbReference>
<keyword evidence="4" id="KW-1133">Transmembrane helix</keyword>
<dbReference type="Pfam" id="PF04234">
    <property type="entry name" value="CopC"/>
    <property type="match status" value="1"/>
</dbReference>
<sequence length="710" mass="72188">MRRLPQTPGRVLSGVLALLLASAVALLASAQPTSAHGTLAMSTPAGGATVTEPLTAVQLFFTEKAAPNAFFTVTAPGGIRVDNSWSYGEPKPLDQPVREYFLVNGQFEPREYTTGFPATVAVTHLPAKGQYSVSYLSVASDGDTVRGTLTFRYNGPVTAAPTGWSPPTTQPDPALVAATEQHGSSGQASAVPTASAQPVTPPSGAAAAPPTGSAEESGSGAPAWAGWAAAIAAVVAVAGFVVWRRRTAPTGKPSGRGRTSSGTSGRRGGGARTTNRRSAGKTSPGRAAAGKTAAAKPSAGRTAGAVSGVGTKPTGGKRRPATVPAARTGDAVVTARTGVAVDPTATDAVDPTPTEQEAKAPASTDQQTKVLASTDDESTVEAGSRPDTDLAGAAPGSRLSNGHLALLVGGLVVALLAGFGLARIGTGDQSPANTARQPAGGPPASGQSGSATDGHQHPAGTGPHTHRGDGATGETLATGTTVSAGGYTLQPLERSQPAGVRADYRFRIVGTDRQPATRFAVVHDKPLHMIVVGRDLTGYQHVHPTMAPDGTWSVPLTLARPGGYRVYADFSVTAANGAPVPLVLGVDHTVPGAHTPAALPPAQAQATAGPYAVSMSGTPTVGVTAPMQFQVQRTDAAGPAQLERYLGAYGHLVVVREGDLGYVHVHPEQELVDGTVQFWLTAPSSGRYRAFFDFQVDGKVHTAEYTINVP</sequence>
<evidence type="ECO:0000259" key="6">
    <source>
        <dbReference type="Pfam" id="PF04234"/>
    </source>
</evidence>
<feature type="compositionally biased region" description="Polar residues" evidence="3">
    <location>
        <begin position="181"/>
        <end position="198"/>
    </location>
</feature>
<feature type="compositionally biased region" description="Low complexity" evidence="3">
    <location>
        <begin position="202"/>
        <end position="221"/>
    </location>
</feature>
<feature type="chain" id="PRO_5038545712" evidence="5">
    <location>
        <begin position="31"/>
        <end position="710"/>
    </location>
</feature>
<name>A0A1C4XIN6_9ACTN</name>
<keyword evidence="8" id="KW-1185">Reference proteome</keyword>
<feature type="compositionally biased region" description="Low complexity" evidence="3">
    <location>
        <begin position="283"/>
        <end position="299"/>
    </location>
</feature>
<organism evidence="7 8">
    <name type="scientific">Micromonospora chokoriensis</name>
    <dbReference type="NCBI Taxonomy" id="356851"/>
    <lineage>
        <taxon>Bacteria</taxon>
        <taxon>Bacillati</taxon>
        <taxon>Actinomycetota</taxon>
        <taxon>Actinomycetes</taxon>
        <taxon>Micromonosporales</taxon>
        <taxon>Micromonosporaceae</taxon>
        <taxon>Micromonospora</taxon>
    </lineage>
</organism>
<feature type="signal peptide" evidence="5">
    <location>
        <begin position="1"/>
        <end position="30"/>
    </location>
</feature>
<evidence type="ECO:0000313" key="8">
    <source>
        <dbReference type="Proteomes" id="UP000198224"/>
    </source>
</evidence>
<dbReference type="InterPro" id="IPR007348">
    <property type="entry name" value="CopC_dom"/>
</dbReference>
<gene>
    <name evidence="7" type="ORF">GA0070612_3642</name>
</gene>
<reference evidence="8" key="1">
    <citation type="submission" date="2016-06" db="EMBL/GenBank/DDBJ databases">
        <authorList>
            <person name="Varghese N."/>
            <person name="Submissions Spin"/>
        </authorList>
    </citation>
    <scope>NUCLEOTIDE SEQUENCE [LARGE SCALE GENOMIC DNA]</scope>
    <source>
        <strain evidence="8">DSM 45160</strain>
    </source>
</reference>
<evidence type="ECO:0000256" key="4">
    <source>
        <dbReference type="SAM" id="Phobius"/>
    </source>
</evidence>
<dbReference type="AlphaFoldDB" id="A0A1C4XIN6"/>
<dbReference type="InterPro" id="IPR014755">
    <property type="entry name" value="Cu-Rt/internalin_Ig-like"/>
</dbReference>
<evidence type="ECO:0000256" key="1">
    <source>
        <dbReference type="ARBA" id="ARBA00022729"/>
    </source>
</evidence>
<dbReference type="RefSeq" id="WP_088988981.1">
    <property type="nucleotide sequence ID" value="NZ_LT607409.1"/>
</dbReference>
<feature type="transmembrane region" description="Helical" evidence="4">
    <location>
        <begin position="224"/>
        <end position="243"/>
    </location>
</feature>
<evidence type="ECO:0000256" key="3">
    <source>
        <dbReference type="SAM" id="MobiDB-lite"/>
    </source>
</evidence>
<evidence type="ECO:0000313" key="7">
    <source>
        <dbReference type="EMBL" id="SCF08355.1"/>
    </source>
</evidence>
<dbReference type="SUPFAM" id="SSF81296">
    <property type="entry name" value="E set domains"/>
    <property type="match status" value="1"/>
</dbReference>
<dbReference type="Gene3D" id="2.60.40.1220">
    <property type="match status" value="1"/>
</dbReference>
<keyword evidence="1 5" id="KW-0732">Signal</keyword>
<evidence type="ECO:0000256" key="5">
    <source>
        <dbReference type="SAM" id="SignalP"/>
    </source>
</evidence>
<feature type="transmembrane region" description="Helical" evidence="4">
    <location>
        <begin position="404"/>
        <end position="422"/>
    </location>
</feature>